<dbReference type="GO" id="GO:0003723">
    <property type="term" value="F:RNA binding"/>
    <property type="evidence" value="ECO:0007669"/>
    <property type="project" value="InterPro"/>
</dbReference>
<evidence type="ECO:0000313" key="2">
    <source>
        <dbReference type="EMBL" id="PAV84409.1"/>
    </source>
</evidence>
<dbReference type="SMART" id="SM00517">
    <property type="entry name" value="PolyA"/>
    <property type="match status" value="1"/>
</dbReference>
<dbReference type="FunFam" id="1.10.1900.10:FF:000009">
    <property type="entry name" value="Polyadenylate-binding protein"/>
    <property type="match status" value="1"/>
</dbReference>
<accession>A0A2A2LE12</accession>
<reference evidence="2 3" key="1">
    <citation type="journal article" date="2017" name="Curr. Biol.">
        <title>Genome architecture and evolution of a unichromosomal asexual nematode.</title>
        <authorList>
            <person name="Fradin H."/>
            <person name="Zegar C."/>
            <person name="Gutwein M."/>
            <person name="Lucas J."/>
            <person name="Kovtun M."/>
            <person name="Corcoran D."/>
            <person name="Baugh L.R."/>
            <person name="Kiontke K."/>
            <person name="Gunsalus K."/>
            <person name="Fitch D.H."/>
            <person name="Piano F."/>
        </authorList>
    </citation>
    <scope>NUCLEOTIDE SEQUENCE [LARGE SCALE GENOMIC DNA]</scope>
    <source>
        <strain evidence="2">PF1309</strain>
    </source>
</reference>
<dbReference type="InterPro" id="IPR002004">
    <property type="entry name" value="PABP_HYD_C"/>
</dbReference>
<name>A0A2A2LE12_9BILA</name>
<dbReference type="EMBL" id="LIAE01006854">
    <property type="protein sequence ID" value="PAV84409.1"/>
    <property type="molecule type" value="Genomic_DNA"/>
</dbReference>
<sequence length="68" mass="7641">MEQKQLLGERIYALIDKLYPGHKEAGKITGMMLEIDNSELIMMLQDQDLFRTKVEEASTVLANAGKTA</sequence>
<dbReference type="STRING" id="2018661.A0A2A2LE12"/>
<dbReference type="PROSITE" id="PS51309">
    <property type="entry name" value="PABC"/>
    <property type="match status" value="1"/>
</dbReference>
<dbReference type="AlphaFoldDB" id="A0A2A2LE12"/>
<dbReference type="Proteomes" id="UP000218231">
    <property type="component" value="Unassembled WGS sequence"/>
</dbReference>
<keyword evidence="3" id="KW-1185">Reference proteome</keyword>
<evidence type="ECO:0000313" key="3">
    <source>
        <dbReference type="Proteomes" id="UP000218231"/>
    </source>
</evidence>
<feature type="domain" description="PABC" evidence="1">
    <location>
        <begin position="1"/>
        <end position="66"/>
    </location>
</feature>
<dbReference type="Pfam" id="PF00658">
    <property type="entry name" value="MLLE"/>
    <property type="match status" value="1"/>
</dbReference>
<dbReference type="InterPro" id="IPR036053">
    <property type="entry name" value="PABP-dom"/>
</dbReference>
<gene>
    <name evidence="2" type="ORF">WR25_19997</name>
</gene>
<dbReference type="SUPFAM" id="SSF63570">
    <property type="entry name" value="PABC (PABP) domain"/>
    <property type="match status" value="1"/>
</dbReference>
<dbReference type="OrthoDB" id="19742at2759"/>
<evidence type="ECO:0000259" key="1">
    <source>
        <dbReference type="PROSITE" id="PS51309"/>
    </source>
</evidence>
<organism evidence="2 3">
    <name type="scientific">Diploscapter pachys</name>
    <dbReference type="NCBI Taxonomy" id="2018661"/>
    <lineage>
        <taxon>Eukaryota</taxon>
        <taxon>Metazoa</taxon>
        <taxon>Ecdysozoa</taxon>
        <taxon>Nematoda</taxon>
        <taxon>Chromadorea</taxon>
        <taxon>Rhabditida</taxon>
        <taxon>Rhabditina</taxon>
        <taxon>Rhabditomorpha</taxon>
        <taxon>Rhabditoidea</taxon>
        <taxon>Rhabditidae</taxon>
        <taxon>Diploscapter</taxon>
    </lineage>
</organism>
<dbReference type="Gene3D" id="1.10.1900.10">
    <property type="entry name" value="c-terminal domain of poly(a) binding protein"/>
    <property type="match status" value="1"/>
</dbReference>
<proteinExistence type="predicted"/>
<comment type="caution">
    <text evidence="2">The sequence shown here is derived from an EMBL/GenBank/DDBJ whole genome shotgun (WGS) entry which is preliminary data.</text>
</comment>
<protein>
    <recommendedName>
        <fullName evidence="1">PABC domain-containing protein</fullName>
    </recommendedName>
</protein>